<evidence type="ECO:0000313" key="1">
    <source>
        <dbReference type="EMBL" id="KMU75670.1"/>
    </source>
</evidence>
<dbReference type="AlphaFoldDB" id="A0A0J8QUD8"/>
<name>A0A0J8QUD8_COCIT</name>
<accession>A0A0J8QUD8</accession>
<proteinExistence type="predicted"/>
<sequence length="59" mass="6519">MSSAAVIERRNKQIQDAVQGGNLKQALQLCEKRLKKGENTPFLKAGLPLRLSVPNSMLK</sequence>
<dbReference type="Proteomes" id="UP000054559">
    <property type="component" value="Unassembled WGS sequence"/>
</dbReference>
<evidence type="ECO:0000313" key="2">
    <source>
        <dbReference type="Proteomes" id="UP000054559"/>
    </source>
</evidence>
<dbReference type="STRING" id="454286.A0A0J8QUD8"/>
<protein>
    <submittedName>
        <fullName evidence="1">Uncharacterized protein</fullName>
    </submittedName>
</protein>
<reference evidence="2" key="1">
    <citation type="journal article" date="2010" name="Genome Res.">
        <title>Population genomic sequencing of Coccidioides fungi reveals recent hybridization and transposon control.</title>
        <authorList>
            <person name="Neafsey D.E."/>
            <person name="Barker B.M."/>
            <person name="Sharpton T.J."/>
            <person name="Stajich J.E."/>
            <person name="Park D.J."/>
            <person name="Whiston E."/>
            <person name="Hung C.-Y."/>
            <person name="McMahan C."/>
            <person name="White J."/>
            <person name="Sykes S."/>
            <person name="Heiman D."/>
            <person name="Young S."/>
            <person name="Zeng Q."/>
            <person name="Abouelleil A."/>
            <person name="Aftuck L."/>
            <person name="Bessette D."/>
            <person name="Brown A."/>
            <person name="FitzGerald M."/>
            <person name="Lui A."/>
            <person name="Macdonald J.P."/>
            <person name="Priest M."/>
            <person name="Orbach M.J."/>
            <person name="Galgiani J.N."/>
            <person name="Kirkland T.N."/>
            <person name="Cole G.T."/>
            <person name="Birren B.W."/>
            <person name="Henn M.R."/>
            <person name="Taylor J.W."/>
            <person name="Rounsley S.D."/>
        </authorList>
    </citation>
    <scope>NUCLEOTIDE SEQUENCE [LARGE SCALE GENOMIC DNA]</scope>
    <source>
        <strain evidence="2">RMSCC 3703</strain>
    </source>
</reference>
<organism evidence="1 2">
    <name type="scientific">Coccidioides immitis RMSCC 3703</name>
    <dbReference type="NCBI Taxonomy" id="454286"/>
    <lineage>
        <taxon>Eukaryota</taxon>
        <taxon>Fungi</taxon>
        <taxon>Dikarya</taxon>
        <taxon>Ascomycota</taxon>
        <taxon>Pezizomycotina</taxon>
        <taxon>Eurotiomycetes</taxon>
        <taxon>Eurotiomycetidae</taxon>
        <taxon>Onygenales</taxon>
        <taxon>Onygenaceae</taxon>
        <taxon>Coccidioides</taxon>
    </lineage>
</organism>
<gene>
    <name evidence="1" type="ORF">CISG_04844</name>
</gene>
<dbReference type="EMBL" id="DS268142">
    <property type="protein sequence ID" value="KMU75670.1"/>
    <property type="molecule type" value="Genomic_DNA"/>
</dbReference>